<evidence type="ECO:0000256" key="1">
    <source>
        <dbReference type="SAM" id="MobiDB-lite"/>
    </source>
</evidence>
<name>A0A4C1WSV8_EUMVA</name>
<reference evidence="2 3" key="1">
    <citation type="journal article" date="2019" name="Commun. Biol.">
        <title>The bagworm genome reveals a unique fibroin gene that provides high tensile strength.</title>
        <authorList>
            <person name="Kono N."/>
            <person name="Nakamura H."/>
            <person name="Ohtoshi R."/>
            <person name="Tomita M."/>
            <person name="Numata K."/>
            <person name="Arakawa K."/>
        </authorList>
    </citation>
    <scope>NUCLEOTIDE SEQUENCE [LARGE SCALE GENOMIC DNA]</scope>
</reference>
<dbReference type="Proteomes" id="UP000299102">
    <property type="component" value="Unassembled WGS sequence"/>
</dbReference>
<feature type="region of interest" description="Disordered" evidence="1">
    <location>
        <begin position="493"/>
        <end position="540"/>
    </location>
</feature>
<accession>A0A4C1WSV8</accession>
<evidence type="ECO:0000313" key="3">
    <source>
        <dbReference type="Proteomes" id="UP000299102"/>
    </source>
</evidence>
<feature type="region of interest" description="Disordered" evidence="1">
    <location>
        <begin position="363"/>
        <end position="396"/>
    </location>
</feature>
<sequence length="552" mass="60478">MTSQQLMRDETAGEVRRRRAPAFPVKFLPYVPFSFKLRGNAICDSPPSSAPGLSTLTGENLILLSRAQMFLHNGPLQKHSETRVAEPQINRLAEVPEQTGSRENAFAASLKFGRDRYAGEPARLALRINSGLNAFYELDESATSCDASSQRPAPQDVINIRSDDSRIPPVKYISRHTGAASRPVSALNGRATAPVQVRDFRVLICVCLCVQREPLALVGRAERCARRAPPYVVRIAAYRTAIRVPRVSFTLPINAGLRHRAVAVRHRGAARAFSNSWHLAATAMERNLHNFLKTRPPRPPAGVRGVLRIPASPAPHPHPQVVVFDPEMDFEFTLPREPKTASPSARRRAQPPTPIRVTSLITLNSPRSGAGKRQKLRNENLKHHTSRRPPIPSQAVEAGNKAAAPAAAKNSISDEADVTAPTRTAARNHRLCSYRTKIGGPSCAKMNLQNLLVSMKISFHTYSLKEEREIRVVLRGVPKEIPVDEVKEDLLSQNLPPRPMTRRLKPPSSKLGAYAPSGVKAEQPANAPYPGSVITASPTGIRPATASFSALR</sequence>
<keyword evidence="3" id="KW-1185">Reference proteome</keyword>
<dbReference type="AlphaFoldDB" id="A0A4C1WSV8"/>
<evidence type="ECO:0000313" key="2">
    <source>
        <dbReference type="EMBL" id="GBP53652.1"/>
    </source>
</evidence>
<organism evidence="2 3">
    <name type="scientific">Eumeta variegata</name>
    <name type="common">Bagworm moth</name>
    <name type="synonym">Eumeta japonica</name>
    <dbReference type="NCBI Taxonomy" id="151549"/>
    <lineage>
        <taxon>Eukaryota</taxon>
        <taxon>Metazoa</taxon>
        <taxon>Ecdysozoa</taxon>
        <taxon>Arthropoda</taxon>
        <taxon>Hexapoda</taxon>
        <taxon>Insecta</taxon>
        <taxon>Pterygota</taxon>
        <taxon>Neoptera</taxon>
        <taxon>Endopterygota</taxon>
        <taxon>Lepidoptera</taxon>
        <taxon>Glossata</taxon>
        <taxon>Ditrysia</taxon>
        <taxon>Tineoidea</taxon>
        <taxon>Psychidae</taxon>
        <taxon>Oiketicinae</taxon>
        <taxon>Eumeta</taxon>
    </lineage>
</organism>
<proteinExistence type="predicted"/>
<dbReference type="EMBL" id="BGZK01000631">
    <property type="protein sequence ID" value="GBP53652.1"/>
    <property type="molecule type" value="Genomic_DNA"/>
</dbReference>
<dbReference type="OrthoDB" id="7477923at2759"/>
<protein>
    <submittedName>
        <fullName evidence="2">Uncharacterized protein</fullName>
    </submittedName>
</protein>
<comment type="caution">
    <text evidence="2">The sequence shown here is derived from an EMBL/GenBank/DDBJ whole genome shotgun (WGS) entry which is preliminary data.</text>
</comment>
<gene>
    <name evidence="2" type="ORF">EVAR_36021_1</name>
</gene>